<dbReference type="STRING" id="1579979.WM2015_2345"/>
<dbReference type="Proteomes" id="UP000066624">
    <property type="component" value="Chromosome"/>
</dbReference>
<sequence length="125" mass="13734">MTRSRLVFALLLTLVLGACATTPPDPRLLDNARQAIDQAEAAGAQEYSPLELRFARERLQAAQLAMQERDFEQARRLADESEIDAQLALARTQAALTRAELADALRALDALKADLVEAFGEEVLQ</sequence>
<reference evidence="1 2" key="1">
    <citation type="submission" date="2015-07" db="EMBL/GenBank/DDBJ databases">
        <authorList>
            <person name="Noorani M."/>
        </authorList>
    </citation>
    <scope>NUCLEOTIDE SEQUENCE [LARGE SCALE GENOMIC DNA]</scope>
    <source>
        <strain evidence="1 2">KCTC 42284</strain>
    </source>
</reference>
<keyword evidence="2" id="KW-1185">Reference proteome</keyword>
<dbReference type="Gene3D" id="1.20.1270.390">
    <property type="match status" value="1"/>
</dbReference>
<accession>A0A0K0XYF2</accession>
<gene>
    <name evidence="1" type="ORF">WM2015_2345</name>
</gene>
<dbReference type="AlphaFoldDB" id="A0A0K0XYF2"/>
<dbReference type="KEGG" id="wma:WM2015_2345"/>
<dbReference type="RefSeq" id="WP_049726247.1">
    <property type="nucleotide sequence ID" value="NZ_CP012154.1"/>
</dbReference>
<proteinExistence type="predicted"/>
<dbReference type="Pfam" id="PF14346">
    <property type="entry name" value="DUF4398"/>
    <property type="match status" value="1"/>
</dbReference>
<name>A0A0K0XYF2_9GAMM</name>
<evidence type="ECO:0000313" key="2">
    <source>
        <dbReference type="Proteomes" id="UP000066624"/>
    </source>
</evidence>
<organism evidence="1 2">
    <name type="scientific">Wenzhouxiangella marina</name>
    <dbReference type="NCBI Taxonomy" id="1579979"/>
    <lineage>
        <taxon>Bacteria</taxon>
        <taxon>Pseudomonadati</taxon>
        <taxon>Pseudomonadota</taxon>
        <taxon>Gammaproteobacteria</taxon>
        <taxon>Chromatiales</taxon>
        <taxon>Wenzhouxiangellaceae</taxon>
        <taxon>Wenzhouxiangella</taxon>
    </lineage>
</organism>
<dbReference type="EMBL" id="CP012154">
    <property type="protein sequence ID" value="AKS42708.1"/>
    <property type="molecule type" value="Genomic_DNA"/>
</dbReference>
<protein>
    <submittedName>
        <fullName evidence="1">Uncharacterized protein</fullName>
    </submittedName>
</protein>
<dbReference type="PROSITE" id="PS51257">
    <property type="entry name" value="PROKAR_LIPOPROTEIN"/>
    <property type="match status" value="1"/>
</dbReference>
<dbReference type="InterPro" id="IPR025511">
    <property type="entry name" value="DUF4398"/>
</dbReference>
<evidence type="ECO:0000313" key="1">
    <source>
        <dbReference type="EMBL" id="AKS42708.1"/>
    </source>
</evidence>